<dbReference type="Gene3D" id="3.10.129.10">
    <property type="entry name" value="Hotdog Thioesterase"/>
    <property type="match status" value="1"/>
</dbReference>
<dbReference type="PANTHER" id="PTHR43841:SF3">
    <property type="entry name" value="(3R)-HYDROXYACYL-ACP DEHYDRATASE SUBUNIT HADB"/>
    <property type="match status" value="1"/>
</dbReference>
<sequence>MSAQPATPASAEVRAFDGVSVGDALPARTVHVDRARLVQYAGASLDRNRIHWDERFAKEVGLPDVIAHGMFTMGSAVTLVTDWAGDAGRVVEYGVRFTKPVVVPYETGADIEVSGVVKAVDPETKRVTVELTATADGEKVLGRALAVVVLD</sequence>
<comment type="similarity">
    <text evidence="1">Belongs to the enoyl-CoA hydratase/isomerase family.</text>
</comment>
<gene>
    <name evidence="3" type="ORF">GCM10009858_00130</name>
</gene>
<keyword evidence="4" id="KW-1185">Reference proteome</keyword>
<dbReference type="CDD" id="cd03453">
    <property type="entry name" value="SAV4209_like"/>
    <property type="match status" value="1"/>
</dbReference>
<comment type="caution">
    <text evidence="3">The sequence shown here is derived from an EMBL/GenBank/DDBJ whole genome shotgun (WGS) entry which is preliminary data.</text>
</comment>
<dbReference type="EMBL" id="BAAARE010000001">
    <property type="protein sequence ID" value="GAA2467008.1"/>
    <property type="molecule type" value="Genomic_DNA"/>
</dbReference>
<dbReference type="Pfam" id="PF01575">
    <property type="entry name" value="MaoC_dehydratas"/>
    <property type="match status" value="1"/>
</dbReference>
<evidence type="ECO:0000256" key="1">
    <source>
        <dbReference type="ARBA" id="ARBA00005254"/>
    </source>
</evidence>
<dbReference type="InterPro" id="IPR002539">
    <property type="entry name" value="MaoC-like_dom"/>
</dbReference>
<protein>
    <submittedName>
        <fullName evidence="3">MaoC family dehydratase</fullName>
    </submittedName>
</protein>
<reference evidence="3 4" key="1">
    <citation type="journal article" date="2019" name="Int. J. Syst. Evol. Microbiol.">
        <title>The Global Catalogue of Microorganisms (GCM) 10K type strain sequencing project: providing services to taxonomists for standard genome sequencing and annotation.</title>
        <authorList>
            <consortium name="The Broad Institute Genomics Platform"/>
            <consortium name="The Broad Institute Genome Sequencing Center for Infectious Disease"/>
            <person name="Wu L."/>
            <person name="Ma J."/>
        </authorList>
    </citation>
    <scope>NUCLEOTIDE SEQUENCE [LARGE SCALE GENOMIC DNA]</scope>
    <source>
        <strain evidence="3 4">JCM 16259</strain>
    </source>
</reference>
<feature type="domain" description="MaoC-like" evidence="2">
    <location>
        <begin position="28"/>
        <end position="134"/>
    </location>
</feature>
<name>A0ABN3KMD5_9MICO</name>
<organism evidence="3 4">
    <name type="scientific">Terrabacter carboxydivorans</name>
    <dbReference type="NCBI Taxonomy" id="619730"/>
    <lineage>
        <taxon>Bacteria</taxon>
        <taxon>Bacillati</taxon>
        <taxon>Actinomycetota</taxon>
        <taxon>Actinomycetes</taxon>
        <taxon>Micrococcales</taxon>
        <taxon>Intrasporangiaceae</taxon>
        <taxon>Terrabacter</taxon>
    </lineage>
</organism>
<evidence type="ECO:0000259" key="2">
    <source>
        <dbReference type="Pfam" id="PF01575"/>
    </source>
</evidence>
<dbReference type="Proteomes" id="UP001500730">
    <property type="component" value="Unassembled WGS sequence"/>
</dbReference>
<dbReference type="PANTHER" id="PTHR43841">
    <property type="entry name" value="3-HYDROXYACYL-THIOESTER DEHYDRATASE HTDX-RELATED"/>
    <property type="match status" value="1"/>
</dbReference>
<evidence type="ECO:0000313" key="3">
    <source>
        <dbReference type="EMBL" id="GAA2467008.1"/>
    </source>
</evidence>
<dbReference type="InterPro" id="IPR029069">
    <property type="entry name" value="HotDog_dom_sf"/>
</dbReference>
<dbReference type="RefSeq" id="WP_344252066.1">
    <property type="nucleotide sequence ID" value="NZ_BAAARE010000001.1"/>
</dbReference>
<dbReference type="SUPFAM" id="SSF54637">
    <property type="entry name" value="Thioesterase/thiol ester dehydrase-isomerase"/>
    <property type="match status" value="1"/>
</dbReference>
<proteinExistence type="inferred from homology"/>
<accession>A0ABN3KMD5</accession>
<evidence type="ECO:0000313" key="4">
    <source>
        <dbReference type="Proteomes" id="UP001500730"/>
    </source>
</evidence>